<keyword evidence="2" id="KW-0238">DNA-binding</keyword>
<dbReference type="SUPFAM" id="SSF53822">
    <property type="entry name" value="Periplasmic binding protein-like I"/>
    <property type="match status" value="1"/>
</dbReference>
<accession>A0ABZ1BPN5</accession>
<dbReference type="PROSITE" id="PS50932">
    <property type="entry name" value="HTH_LACI_2"/>
    <property type="match status" value="1"/>
</dbReference>
<feature type="region of interest" description="Disordered" evidence="4">
    <location>
        <begin position="336"/>
        <end position="357"/>
    </location>
</feature>
<keyword evidence="3" id="KW-0804">Transcription</keyword>
<dbReference type="SUPFAM" id="SSF47413">
    <property type="entry name" value="lambda repressor-like DNA-binding domains"/>
    <property type="match status" value="1"/>
</dbReference>
<dbReference type="PANTHER" id="PTHR30146:SF109">
    <property type="entry name" value="HTH-TYPE TRANSCRIPTIONAL REGULATOR GALS"/>
    <property type="match status" value="1"/>
</dbReference>
<dbReference type="Pfam" id="PF00356">
    <property type="entry name" value="LacI"/>
    <property type="match status" value="1"/>
</dbReference>
<evidence type="ECO:0000256" key="4">
    <source>
        <dbReference type="SAM" id="MobiDB-lite"/>
    </source>
</evidence>
<gene>
    <name evidence="6" type="ORF">VLY81_14345</name>
</gene>
<proteinExistence type="predicted"/>
<reference evidence="7" key="1">
    <citation type="submission" date="2023-12" db="EMBL/GenBank/DDBJ databases">
        <title>Novel isolates from deep terrestrial aquifers shed light on the physiology and ecology of the class Limnochordia.</title>
        <authorList>
            <person name="Karnachuk O.V."/>
            <person name="Lukina A.P."/>
            <person name="Avakyan M.R."/>
            <person name="Kadnikov V."/>
            <person name="Begmatov S."/>
            <person name="Beletsky A.V."/>
            <person name="Mardanov A.V."/>
            <person name="Ravin N.V."/>
        </authorList>
    </citation>
    <scope>NUCLEOTIDE SEQUENCE [LARGE SCALE GENOMIC DNA]</scope>
    <source>
        <strain evidence="7">LN</strain>
    </source>
</reference>
<evidence type="ECO:0000259" key="5">
    <source>
        <dbReference type="PROSITE" id="PS50932"/>
    </source>
</evidence>
<keyword evidence="7" id="KW-1185">Reference proteome</keyword>
<dbReference type="InterPro" id="IPR028082">
    <property type="entry name" value="Peripla_BP_I"/>
</dbReference>
<dbReference type="InterPro" id="IPR000843">
    <property type="entry name" value="HTH_LacI"/>
</dbReference>
<dbReference type="Proteomes" id="UP001333102">
    <property type="component" value="Chromosome"/>
</dbReference>
<dbReference type="Pfam" id="PF13377">
    <property type="entry name" value="Peripla_BP_3"/>
    <property type="match status" value="1"/>
</dbReference>
<keyword evidence="1" id="KW-0805">Transcription regulation</keyword>
<evidence type="ECO:0000256" key="3">
    <source>
        <dbReference type="ARBA" id="ARBA00023163"/>
    </source>
</evidence>
<dbReference type="PANTHER" id="PTHR30146">
    <property type="entry name" value="LACI-RELATED TRANSCRIPTIONAL REPRESSOR"/>
    <property type="match status" value="1"/>
</dbReference>
<dbReference type="CDD" id="cd01392">
    <property type="entry name" value="HTH_LacI"/>
    <property type="match status" value="1"/>
</dbReference>
<feature type="compositionally biased region" description="Low complexity" evidence="4">
    <location>
        <begin position="336"/>
        <end position="347"/>
    </location>
</feature>
<evidence type="ECO:0000313" key="7">
    <source>
        <dbReference type="Proteomes" id="UP001333102"/>
    </source>
</evidence>
<feature type="domain" description="HTH lacI-type" evidence="5">
    <location>
        <begin position="6"/>
        <end position="60"/>
    </location>
</feature>
<organism evidence="6 7">
    <name type="scientific">Geochorda subterranea</name>
    <dbReference type="NCBI Taxonomy" id="3109564"/>
    <lineage>
        <taxon>Bacteria</taxon>
        <taxon>Bacillati</taxon>
        <taxon>Bacillota</taxon>
        <taxon>Limnochordia</taxon>
        <taxon>Limnochordales</taxon>
        <taxon>Geochordaceae</taxon>
        <taxon>Geochorda</taxon>
    </lineage>
</organism>
<sequence>METRRVTLKELASHLGLSITTVSRALAGYDDVSAATRRRVVEAARRLGYRPDPLGQRLRKGRTEAVGLVIPTPPGHFGDPFFLELAASLGESLQAHGLDLLVTACAPGPSELECYRRLVEGRRVDALVLARTRRHDERIRYLASRGVPFVCHGRSELALSFPYLDVDGEQGFLEATRHLIRLGHRRIGLINAPPELNFSRFRARGYARALEEAGIAWDDALVVTGDLTEEGGYRAARELLARPSRPTAVLCANDWMAIGAMHAAREEGMQPGEDLAVIGYDDIPVARFTHPPLTTLRQPIREAGRRLTEMLVAFMAGTPAEALQEVWVPELVVRGSDGPPRAPAADRGAAKTAMGGE</sequence>
<dbReference type="InterPro" id="IPR010982">
    <property type="entry name" value="Lambda_DNA-bd_dom_sf"/>
</dbReference>
<protein>
    <submittedName>
        <fullName evidence="6">Substrate-binding domain-containing protein</fullName>
    </submittedName>
</protein>
<dbReference type="Gene3D" id="3.40.50.2300">
    <property type="match status" value="2"/>
</dbReference>
<dbReference type="EMBL" id="CP141614">
    <property type="protein sequence ID" value="WRP14573.1"/>
    <property type="molecule type" value="Genomic_DNA"/>
</dbReference>
<dbReference type="Gene3D" id="1.10.260.40">
    <property type="entry name" value="lambda repressor-like DNA-binding domains"/>
    <property type="match status" value="1"/>
</dbReference>
<evidence type="ECO:0000256" key="2">
    <source>
        <dbReference type="ARBA" id="ARBA00023125"/>
    </source>
</evidence>
<name>A0ABZ1BPN5_9FIRM</name>
<dbReference type="CDD" id="cd20010">
    <property type="entry name" value="PBP1_AglR-like"/>
    <property type="match status" value="1"/>
</dbReference>
<evidence type="ECO:0000313" key="6">
    <source>
        <dbReference type="EMBL" id="WRP14573.1"/>
    </source>
</evidence>
<dbReference type="RefSeq" id="WP_324668924.1">
    <property type="nucleotide sequence ID" value="NZ_CP141614.1"/>
</dbReference>
<dbReference type="InterPro" id="IPR046335">
    <property type="entry name" value="LacI/GalR-like_sensor"/>
</dbReference>
<evidence type="ECO:0000256" key="1">
    <source>
        <dbReference type="ARBA" id="ARBA00023015"/>
    </source>
</evidence>
<dbReference type="SMART" id="SM00354">
    <property type="entry name" value="HTH_LACI"/>
    <property type="match status" value="1"/>
</dbReference>